<evidence type="ECO:0000313" key="1">
    <source>
        <dbReference type="EMBL" id="GIY89763.1"/>
    </source>
</evidence>
<dbReference type="EMBL" id="BPLR01017256">
    <property type="protein sequence ID" value="GIY89763.1"/>
    <property type="molecule type" value="Genomic_DNA"/>
</dbReference>
<sequence>MIKKRMAPTRVYCRKKMDFRRTCADVKAKAVDGNYASEILAGNYFDIWRKQNGEPSDIFRVRMKKEERLM</sequence>
<protein>
    <submittedName>
        <fullName evidence="1">Uncharacterized protein</fullName>
    </submittedName>
</protein>
<dbReference type="Proteomes" id="UP001054945">
    <property type="component" value="Unassembled WGS sequence"/>
</dbReference>
<reference evidence="1 2" key="1">
    <citation type="submission" date="2021-06" db="EMBL/GenBank/DDBJ databases">
        <title>Caerostris extrusa draft genome.</title>
        <authorList>
            <person name="Kono N."/>
            <person name="Arakawa K."/>
        </authorList>
    </citation>
    <scope>NUCLEOTIDE SEQUENCE [LARGE SCALE GENOMIC DNA]</scope>
</reference>
<dbReference type="AlphaFoldDB" id="A0AAV4X7I7"/>
<evidence type="ECO:0000313" key="2">
    <source>
        <dbReference type="Proteomes" id="UP001054945"/>
    </source>
</evidence>
<keyword evidence="2" id="KW-1185">Reference proteome</keyword>
<proteinExistence type="predicted"/>
<accession>A0AAV4X7I7</accession>
<gene>
    <name evidence="1" type="ORF">CEXT_78931</name>
</gene>
<name>A0AAV4X7I7_CAEEX</name>
<organism evidence="1 2">
    <name type="scientific">Caerostris extrusa</name>
    <name type="common">Bark spider</name>
    <name type="synonym">Caerostris bankana</name>
    <dbReference type="NCBI Taxonomy" id="172846"/>
    <lineage>
        <taxon>Eukaryota</taxon>
        <taxon>Metazoa</taxon>
        <taxon>Ecdysozoa</taxon>
        <taxon>Arthropoda</taxon>
        <taxon>Chelicerata</taxon>
        <taxon>Arachnida</taxon>
        <taxon>Araneae</taxon>
        <taxon>Araneomorphae</taxon>
        <taxon>Entelegynae</taxon>
        <taxon>Araneoidea</taxon>
        <taxon>Araneidae</taxon>
        <taxon>Caerostris</taxon>
    </lineage>
</organism>
<comment type="caution">
    <text evidence="1">The sequence shown here is derived from an EMBL/GenBank/DDBJ whole genome shotgun (WGS) entry which is preliminary data.</text>
</comment>